<feature type="region of interest" description="Disordered" evidence="1">
    <location>
        <begin position="34"/>
        <end position="56"/>
    </location>
</feature>
<evidence type="ECO:0000313" key="4">
    <source>
        <dbReference type="Proteomes" id="UP001519310"/>
    </source>
</evidence>
<evidence type="ECO:0000256" key="1">
    <source>
        <dbReference type="SAM" id="MobiDB-lite"/>
    </source>
</evidence>
<feature type="compositionally biased region" description="Low complexity" evidence="1">
    <location>
        <begin position="81"/>
        <end position="91"/>
    </location>
</feature>
<proteinExistence type="predicted"/>
<evidence type="ECO:0000256" key="2">
    <source>
        <dbReference type="SAM" id="SignalP"/>
    </source>
</evidence>
<keyword evidence="4" id="KW-1185">Reference proteome</keyword>
<feature type="region of interest" description="Disordered" evidence="1">
    <location>
        <begin position="78"/>
        <end position="102"/>
    </location>
</feature>
<keyword evidence="2" id="KW-0732">Signal</keyword>
<reference evidence="3 4" key="1">
    <citation type="submission" date="2021-03" db="EMBL/GenBank/DDBJ databases">
        <title>Genomic Encyclopedia of Type Strains, Phase IV (KMG-IV): sequencing the most valuable type-strain genomes for metagenomic binning, comparative biology and taxonomic classification.</title>
        <authorList>
            <person name="Goeker M."/>
        </authorList>
    </citation>
    <scope>NUCLEOTIDE SEQUENCE [LARGE SCALE GENOMIC DNA]</scope>
    <source>
        <strain evidence="3 4">DSM 40526</strain>
    </source>
</reference>
<sequence>MKRVRSLLAVLASLALTATLIALTGSPAVAAPATSRAAPQGHGTCAATAPGSKSQRRGMVWSCPEVGPAPAWVASRMTHKAAPATSTARAAGPGGGQHDGRTPEELCADASPAAVVSNRLAYCVRGAARYTRLGADNKVEGEAIVGILISSGIKETPNAAWQEKVHVVALKMENMPDGVSIAVSSTCSGICTTQGPAWGGSAVVLREDGEGRSDGVLGYSSPVGKGSKAPHIRPSYHLVGRILGGGIPQPPVNADHPGPSLRCDDQVTRWPGCIVEGHSILDREPVQVIIAD</sequence>
<evidence type="ECO:0000313" key="3">
    <source>
        <dbReference type="EMBL" id="MBP2041186.1"/>
    </source>
</evidence>
<organism evidence="3 4">
    <name type="scientific">Streptomyces avidinii</name>
    <dbReference type="NCBI Taxonomy" id="1895"/>
    <lineage>
        <taxon>Bacteria</taxon>
        <taxon>Bacillati</taxon>
        <taxon>Actinomycetota</taxon>
        <taxon>Actinomycetes</taxon>
        <taxon>Kitasatosporales</taxon>
        <taxon>Streptomycetaceae</taxon>
        <taxon>Streptomyces</taxon>
    </lineage>
</organism>
<comment type="caution">
    <text evidence="3">The sequence shown here is derived from an EMBL/GenBank/DDBJ whole genome shotgun (WGS) entry which is preliminary data.</text>
</comment>
<accession>A0ABS4LGC4</accession>
<protein>
    <recommendedName>
        <fullName evidence="5">Secreted protein</fullName>
    </recommendedName>
</protein>
<name>A0ABS4LGC4_STRAV</name>
<dbReference type="EMBL" id="JAGGLQ010000022">
    <property type="protein sequence ID" value="MBP2041186.1"/>
    <property type="molecule type" value="Genomic_DNA"/>
</dbReference>
<dbReference type="Proteomes" id="UP001519310">
    <property type="component" value="Unassembled WGS sequence"/>
</dbReference>
<feature type="chain" id="PRO_5045172256" description="Secreted protein" evidence="2">
    <location>
        <begin position="31"/>
        <end position="292"/>
    </location>
</feature>
<evidence type="ECO:0008006" key="5">
    <source>
        <dbReference type="Google" id="ProtNLM"/>
    </source>
</evidence>
<dbReference type="RefSeq" id="WP_189969104.1">
    <property type="nucleotide sequence ID" value="NZ_BMVL01000005.1"/>
</dbReference>
<gene>
    <name evidence="3" type="ORF">J2Z77_007043</name>
</gene>
<feature type="signal peptide" evidence="2">
    <location>
        <begin position="1"/>
        <end position="30"/>
    </location>
</feature>